<accession>A0A6N6W481</accession>
<sequence length="75" mass="8302">MATRRAGNFLGIDFRDARDEVFGPTSETFDNQTVELGAAALAGEVVNLSCSKDFPTIFHWDAALGAKKPQFRYYV</sequence>
<reference evidence="1 2" key="1">
    <citation type="journal article" date="2020" name="Int. J. Syst. Evol. Microbiol.">
        <title>Paraburkholderia madseniana sp. nov., a phenolic acid-degrading bacterium isolated from acidic forest soil.</title>
        <authorList>
            <person name="Wilhelm R.C."/>
            <person name="Murphy S.J.L."/>
            <person name="Feriancek N.M."/>
            <person name="Karasz D.C."/>
            <person name="DeRito C.M."/>
            <person name="Newman J.D."/>
            <person name="Buckley D.H."/>
        </authorList>
    </citation>
    <scope>NUCLEOTIDE SEQUENCE [LARGE SCALE GENOMIC DNA]</scope>
    <source>
        <strain evidence="1 2">RP11</strain>
    </source>
</reference>
<dbReference type="EMBL" id="VOSW01000131">
    <property type="protein sequence ID" value="KAE8754360.1"/>
    <property type="molecule type" value="Genomic_DNA"/>
</dbReference>
<name>A0A6N6W481_9BURK</name>
<evidence type="ECO:0000313" key="2">
    <source>
        <dbReference type="Proteomes" id="UP000463700"/>
    </source>
</evidence>
<dbReference type="Proteomes" id="UP000463700">
    <property type="component" value="Unassembled WGS sequence"/>
</dbReference>
<protein>
    <submittedName>
        <fullName evidence="1">Uncharacterized protein</fullName>
    </submittedName>
</protein>
<proteinExistence type="predicted"/>
<gene>
    <name evidence="1" type="ORF">FSO04_40095</name>
</gene>
<dbReference type="AlphaFoldDB" id="A0A6N6W481"/>
<comment type="caution">
    <text evidence="1">The sequence shown here is derived from an EMBL/GenBank/DDBJ whole genome shotgun (WGS) entry which is preliminary data.</text>
</comment>
<organism evidence="1 2">
    <name type="scientific">Paraburkholderia madseniana</name>
    <dbReference type="NCBI Taxonomy" id="2599607"/>
    <lineage>
        <taxon>Bacteria</taxon>
        <taxon>Pseudomonadati</taxon>
        <taxon>Pseudomonadota</taxon>
        <taxon>Betaproteobacteria</taxon>
        <taxon>Burkholderiales</taxon>
        <taxon>Burkholderiaceae</taxon>
        <taxon>Paraburkholderia</taxon>
    </lineage>
</organism>
<evidence type="ECO:0000313" key="1">
    <source>
        <dbReference type="EMBL" id="KAE8754360.1"/>
    </source>
</evidence>